<evidence type="ECO:0000256" key="4">
    <source>
        <dbReference type="ARBA" id="ARBA00022694"/>
    </source>
</evidence>
<evidence type="ECO:0000256" key="8">
    <source>
        <dbReference type="HAMAP-Rule" id="MF_01161"/>
    </source>
</evidence>
<reference evidence="10 11" key="1">
    <citation type="journal article" date="2016" name="Nat. Commun.">
        <title>Thousands of microbial genomes shed light on interconnected biogeochemical processes in an aquifer system.</title>
        <authorList>
            <person name="Anantharaman K."/>
            <person name="Brown C.T."/>
            <person name="Hug L.A."/>
            <person name="Sharon I."/>
            <person name="Castelle C.J."/>
            <person name="Probst A.J."/>
            <person name="Thomas B.C."/>
            <person name="Singh A."/>
            <person name="Wilkins M.J."/>
            <person name="Karaoz U."/>
            <person name="Brodie E.L."/>
            <person name="Williams K.H."/>
            <person name="Hubbard S.S."/>
            <person name="Banfield J.F."/>
        </authorList>
    </citation>
    <scope>NUCLEOTIDE SEQUENCE [LARGE SCALE GENOMIC DNA]</scope>
</reference>
<dbReference type="EC" id="6.3.4.19" evidence="8"/>
<keyword evidence="4 8" id="KW-0819">tRNA processing</keyword>
<dbReference type="InterPro" id="IPR012094">
    <property type="entry name" value="tRNA_Ile_lys_synt"/>
</dbReference>
<dbReference type="GO" id="GO:0005524">
    <property type="term" value="F:ATP binding"/>
    <property type="evidence" value="ECO:0007669"/>
    <property type="project" value="UniProtKB-UniRule"/>
</dbReference>
<dbReference type="SUPFAM" id="SSF82829">
    <property type="entry name" value="MesJ substrate recognition domain-like"/>
    <property type="match status" value="1"/>
</dbReference>
<dbReference type="Gene3D" id="1.20.59.20">
    <property type="match status" value="1"/>
</dbReference>
<dbReference type="EMBL" id="MEUG01000001">
    <property type="protein sequence ID" value="OGC28124.1"/>
    <property type="molecule type" value="Genomic_DNA"/>
</dbReference>
<evidence type="ECO:0000313" key="11">
    <source>
        <dbReference type="Proteomes" id="UP000178602"/>
    </source>
</evidence>
<comment type="caution">
    <text evidence="10">The sequence shown here is derived from an EMBL/GenBank/DDBJ whole genome shotgun (WGS) entry which is preliminary data.</text>
</comment>
<evidence type="ECO:0000256" key="3">
    <source>
        <dbReference type="ARBA" id="ARBA00022598"/>
    </source>
</evidence>
<name>A0A1F4T5W6_UNCSA</name>
<dbReference type="SMART" id="SM00977">
    <property type="entry name" value="TilS_C"/>
    <property type="match status" value="1"/>
</dbReference>
<dbReference type="Proteomes" id="UP000178602">
    <property type="component" value="Unassembled WGS sequence"/>
</dbReference>
<comment type="catalytic activity">
    <reaction evidence="7 8">
        <text>cytidine(34) in tRNA(Ile2) + L-lysine + ATP = lysidine(34) in tRNA(Ile2) + AMP + diphosphate + H(+)</text>
        <dbReference type="Rhea" id="RHEA:43744"/>
        <dbReference type="Rhea" id="RHEA-COMP:10625"/>
        <dbReference type="Rhea" id="RHEA-COMP:10670"/>
        <dbReference type="ChEBI" id="CHEBI:15378"/>
        <dbReference type="ChEBI" id="CHEBI:30616"/>
        <dbReference type="ChEBI" id="CHEBI:32551"/>
        <dbReference type="ChEBI" id="CHEBI:33019"/>
        <dbReference type="ChEBI" id="CHEBI:82748"/>
        <dbReference type="ChEBI" id="CHEBI:83665"/>
        <dbReference type="ChEBI" id="CHEBI:456215"/>
        <dbReference type="EC" id="6.3.4.19"/>
    </reaction>
</comment>
<dbReference type="SUPFAM" id="SSF52402">
    <property type="entry name" value="Adenine nucleotide alpha hydrolases-like"/>
    <property type="match status" value="1"/>
</dbReference>
<evidence type="ECO:0000256" key="5">
    <source>
        <dbReference type="ARBA" id="ARBA00022741"/>
    </source>
</evidence>
<protein>
    <recommendedName>
        <fullName evidence="8">tRNA(Ile)-lysidine synthase</fullName>
        <ecNumber evidence="8">6.3.4.19</ecNumber>
    </recommendedName>
    <alternativeName>
        <fullName evidence="8">tRNA(Ile)-2-lysyl-cytidine synthase</fullName>
    </alternativeName>
    <alternativeName>
        <fullName evidence="8">tRNA(Ile)-lysidine synthetase</fullName>
    </alternativeName>
</protein>
<dbReference type="GO" id="GO:0006400">
    <property type="term" value="P:tRNA modification"/>
    <property type="evidence" value="ECO:0007669"/>
    <property type="project" value="UniProtKB-UniRule"/>
</dbReference>
<dbReference type="HAMAP" id="MF_01161">
    <property type="entry name" value="tRNA_Ile_lys_synt"/>
    <property type="match status" value="1"/>
</dbReference>
<dbReference type="NCBIfam" id="TIGR02432">
    <property type="entry name" value="lysidine_TilS_N"/>
    <property type="match status" value="1"/>
</dbReference>
<evidence type="ECO:0000313" key="10">
    <source>
        <dbReference type="EMBL" id="OGC28124.1"/>
    </source>
</evidence>
<dbReference type="InterPro" id="IPR014729">
    <property type="entry name" value="Rossmann-like_a/b/a_fold"/>
</dbReference>
<dbReference type="GO" id="GO:0032267">
    <property type="term" value="F:tRNA(Ile)-lysidine synthase activity"/>
    <property type="evidence" value="ECO:0007669"/>
    <property type="project" value="UniProtKB-EC"/>
</dbReference>
<dbReference type="NCBIfam" id="TIGR02433">
    <property type="entry name" value="lysidine_TilS_C"/>
    <property type="match status" value="1"/>
</dbReference>
<evidence type="ECO:0000256" key="7">
    <source>
        <dbReference type="ARBA" id="ARBA00048539"/>
    </source>
</evidence>
<evidence type="ECO:0000259" key="9">
    <source>
        <dbReference type="SMART" id="SM00977"/>
    </source>
</evidence>
<evidence type="ECO:0000256" key="2">
    <source>
        <dbReference type="ARBA" id="ARBA00022490"/>
    </source>
</evidence>
<gene>
    <name evidence="8" type="primary">tilS</name>
    <name evidence="10" type="ORF">A3K49_03935</name>
</gene>
<dbReference type="Pfam" id="PF11734">
    <property type="entry name" value="TilS_C"/>
    <property type="match status" value="1"/>
</dbReference>
<keyword evidence="2 8" id="KW-0963">Cytoplasm</keyword>
<keyword evidence="6 8" id="KW-0067">ATP-binding</keyword>
<organism evidence="10 11">
    <name type="scientific">candidate division WOR-1 bacterium RIFOXYC12_FULL_54_18</name>
    <dbReference type="NCBI Taxonomy" id="1802584"/>
    <lineage>
        <taxon>Bacteria</taxon>
        <taxon>Bacillati</taxon>
        <taxon>Saganbacteria</taxon>
    </lineage>
</organism>
<comment type="domain">
    <text evidence="8">The N-terminal region contains the highly conserved SGGXDS motif, predicted to be a P-loop motif involved in ATP binding.</text>
</comment>
<proteinExistence type="inferred from homology"/>
<dbReference type="CDD" id="cd01992">
    <property type="entry name" value="TilS_N"/>
    <property type="match status" value="1"/>
</dbReference>
<dbReference type="InterPro" id="IPR012795">
    <property type="entry name" value="tRNA_Ile_lys_synt_N"/>
</dbReference>
<dbReference type="InterPro" id="IPR011063">
    <property type="entry name" value="TilS/TtcA_N"/>
</dbReference>
<evidence type="ECO:0000256" key="6">
    <source>
        <dbReference type="ARBA" id="ARBA00022840"/>
    </source>
</evidence>
<comment type="subcellular location">
    <subcellularLocation>
        <location evidence="1 8">Cytoplasm</location>
    </subcellularLocation>
</comment>
<feature type="binding site" evidence="8">
    <location>
        <begin position="27"/>
        <end position="32"/>
    </location>
    <ligand>
        <name>ATP</name>
        <dbReference type="ChEBI" id="CHEBI:30616"/>
    </ligand>
</feature>
<keyword evidence="3 8" id="KW-0436">Ligase</keyword>
<dbReference type="PANTHER" id="PTHR43033:SF1">
    <property type="entry name" value="TRNA(ILE)-LYSIDINE SYNTHASE-RELATED"/>
    <property type="match status" value="1"/>
</dbReference>
<dbReference type="Pfam" id="PF01171">
    <property type="entry name" value="ATP_bind_3"/>
    <property type="match status" value="1"/>
</dbReference>
<sequence>MIKESFLDAIAEYQMFLPGEMVLVAVSGGPDSCALLSLLNDHKDKLGISLHVAHLNHMLRKNDAELDLRFVEGLAQKMGLPISVESRDVAALAAAERRGIEEAARIARYEFFERLADKIGARKIAVGHTAEDNIETFLMRLLRGSGLKGLCSIPARRGRIVRPLIKVWRREVEDYVSALKIIPRRDYTNYESKYMRNSIRLKLVPQLKLYNMNIKDILIQTVLMLNEDRYYLENETEEVISRLILEEGEGKVELDLKKLQEYPLAIKRHLLRLAIEKVKGDLNQLTFDHVRSIIDKIGAKEKWELHLPDGIFVFGNGTVLTVSRERLKKAKIEPFRYAVSIPGETVIPEIGLKVRVSEGEKLGQTGPKTAFIDQETLGRDIIVRNKLPGDRFQPIGLSGTKKLQDFFVDEKVPQDDRDAVPVFESAGRIIWLGGLRLDDRSKVTPNTRRIVKFELIKS</sequence>
<dbReference type="SUPFAM" id="SSF56037">
    <property type="entry name" value="PheT/TilS domain"/>
    <property type="match status" value="1"/>
</dbReference>
<comment type="function">
    <text evidence="8">Ligates lysine onto the cytidine present at position 34 of the AUA codon-specific tRNA(Ile) that contains the anticodon CAU, in an ATP-dependent manner. Cytidine is converted to lysidine, thus changing the amino acid specificity of the tRNA from methionine to isoleucine.</text>
</comment>
<feature type="domain" description="Lysidine-tRNA(Ile) synthetase C-terminal" evidence="9">
    <location>
        <begin position="381"/>
        <end position="453"/>
    </location>
</feature>
<keyword evidence="5 8" id="KW-0547">Nucleotide-binding</keyword>
<dbReference type="PANTHER" id="PTHR43033">
    <property type="entry name" value="TRNA(ILE)-LYSIDINE SYNTHASE-RELATED"/>
    <property type="match status" value="1"/>
</dbReference>
<evidence type="ECO:0000256" key="1">
    <source>
        <dbReference type="ARBA" id="ARBA00004496"/>
    </source>
</evidence>
<dbReference type="Gene3D" id="3.40.50.620">
    <property type="entry name" value="HUPs"/>
    <property type="match status" value="1"/>
</dbReference>
<comment type="similarity">
    <text evidence="8">Belongs to the tRNA(Ile)-lysidine synthase family.</text>
</comment>
<dbReference type="GO" id="GO:0005737">
    <property type="term" value="C:cytoplasm"/>
    <property type="evidence" value="ECO:0007669"/>
    <property type="project" value="UniProtKB-SubCell"/>
</dbReference>
<accession>A0A1F4T5W6</accession>
<dbReference type="InterPro" id="IPR012796">
    <property type="entry name" value="Lysidine-tRNA-synth_C"/>
</dbReference>
<dbReference type="AlphaFoldDB" id="A0A1F4T5W6"/>